<protein>
    <submittedName>
        <fullName evidence="4">Putative chitinase</fullName>
    </submittedName>
</protein>
<feature type="domain" description="Chitin-binding type-4" evidence="3">
    <location>
        <begin position="25"/>
        <end position="256"/>
    </location>
</feature>
<evidence type="ECO:0000313" key="5">
    <source>
        <dbReference type="Proteomes" id="UP000316726"/>
    </source>
</evidence>
<feature type="signal peptide" evidence="2">
    <location>
        <begin position="1"/>
        <end position="24"/>
    </location>
</feature>
<dbReference type="InterPro" id="IPR004302">
    <property type="entry name" value="Cellulose/chitin-bd_N"/>
</dbReference>
<evidence type="ECO:0000259" key="3">
    <source>
        <dbReference type="Pfam" id="PF03067"/>
    </source>
</evidence>
<feature type="chain" id="PRO_5022997261" evidence="2">
    <location>
        <begin position="25"/>
        <end position="328"/>
    </location>
</feature>
<evidence type="ECO:0000313" key="4">
    <source>
        <dbReference type="EMBL" id="QDZ22953.1"/>
    </source>
</evidence>
<dbReference type="AlphaFoldDB" id="A0A5B8MR89"/>
<dbReference type="EMBL" id="CP031042">
    <property type="protein sequence ID" value="QDZ22953.1"/>
    <property type="molecule type" value="Genomic_DNA"/>
</dbReference>
<dbReference type="Pfam" id="PF03067">
    <property type="entry name" value="LPMO_10"/>
    <property type="match status" value="1"/>
</dbReference>
<reference evidence="4 5" key="1">
    <citation type="submission" date="2018-07" db="EMBL/GenBank/DDBJ databases">
        <title>The complete nuclear genome of the prasinophyte Chloropicon primus (CCMP1205).</title>
        <authorList>
            <person name="Pombert J.-F."/>
            <person name="Otis C."/>
            <person name="Turmel M."/>
            <person name="Lemieux C."/>
        </authorList>
    </citation>
    <scope>NUCLEOTIDE SEQUENCE [LARGE SCALE GENOMIC DNA]</scope>
    <source>
        <strain evidence="4 5">CCMP1205</strain>
    </source>
</reference>
<organism evidence="4 5">
    <name type="scientific">Chloropicon primus</name>
    <dbReference type="NCBI Taxonomy" id="1764295"/>
    <lineage>
        <taxon>Eukaryota</taxon>
        <taxon>Viridiplantae</taxon>
        <taxon>Chlorophyta</taxon>
        <taxon>Chloropicophyceae</taxon>
        <taxon>Chloropicales</taxon>
        <taxon>Chloropicaceae</taxon>
        <taxon>Chloropicon</taxon>
    </lineage>
</organism>
<dbReference type="OrthoDB" id="76388at2759"/>
<proteinExistence type="predicted"/>
<gene>
    <name evidence="4" type="ORF">A3770_09p54710</name>
</gene>
<feature type="region of interest" description="Disordered" evidence="1">
    <location>
        <begin position="262"/>
        <end position="291"/>
    </location>
</feature>
<evidence type="ECO:0000256" key="2">
    <source>
        <dbReference type="SAM" id="SignalP"/>
    </source>
</evidence>
<evidence type="ECO:0000256" key="1">
    <source>
        <dbReference type="SAM" id="MobiDB-lite"/>
    </source>
</evidence>
<sequence length="328" mass="36964">MKIKREVLAMAWLAVVVAAAGVSGHGLLTKPGGRSFKAWEDTQRGWPYGPRQPEWNPHSMNRGGVCGTSQTDATRNYNNPKDVNGNPFTPPVTDTYEAGQVYDFEFIITAHHYGHVELRLCRDWRRPTQACFDAHPLEFVSDELYGALPDPRHPERGYMAPANHIERRVPPSGGAFEGGMQFRMKFRIPLSIGRCDHCALQWTYVTANSCLVGGYRQYDFPDPSWWAGHLPDCEQTENWPRDGSAFPEQFWNCADVRIVPSGSSTPLPAPAPRPLPILEQQQGGHGDLQTSDYSRAEVGGLWRAEYRPLPPGQEMLPMRTRLDLHKRN</sequence>
<accession>A0A5B8MR89</accession>
<name>A0A5B8MR89_9CHLO</name>
<keyword evidence="2" id="KW-0732">Signal</keyword>
<dbReference type="STRING" id="1764295.A0A5B8MR89"/>
<keyword evidence="5" id="KW-1185">Reference proteome</keyword>
<dbReference type="Proteomes" id="UP000316726">
    <property type="component" value="Chromosome 9"/>
</dbReference>